<evidence type="ECO:0000256" key="11">
    <source>
        <dbReference type="ARBA" id="ARBA00023175"/>
    </source>
</evidence>
<dbReference type="GO" id="GO:0045505">
    <property type="term" value="F:dynein intermediate chain binding"/>
    <property type="evidence" value="ECO:0007669"/>
    <property type="project" value="InterPro"/>
</dbReference>
<dbReference type="GO" id="GO:0030286">
    <property type="term" value="C:dynein complex"/>
    <property type="evidence" value="ECO:0007669"/>
    <property type="project" value="UniProtKB-KW"/>
</dbReference>
<keyword evidence="10" id="KW-0969">Cilium</keyword>
<keyword evidence="4" id="KW-0493">Microtubule</keyword>
<dbReference type="Gene3D" id="1.20.920.30">
    <property type="match status" value="1"/>
</dbReference>
<keyword evidence="7" id="KW-0067">ATP-binding</keyword>
<dbReference type="FunFam" id="1.20.58.1120:FF:000001">
    <property type="entry name" value="dynein heavy chain 2, axonemal"/>
    <property type="match status" value="1"/>
</dbReference>
<dbReference type="Pfam" id="PF12780">
    <property type="entry name" value="AAA_8"/>
    <property type="match status" value="1"/>
</dbReference>
<dbReference type="Gene3D" id="1.10.8.1220">
    <property type="match status" value="1"/>
</dbReference>
<dbReference type="Pfam" id="PF17852">
    <property type="entry name" value="Dynein_AAA_lid"/>
    <property type="match status" value="1"/>
</dbReference>
<dbReference type="GO" id="GO:0008569">
    <property type="term" value="F:minus-end-directed microtubule motor activity"/>
    <property type="evidence" value="ECO:0007669"/>
    <property type="project" value="InterPro"/>
</dbReference>
<dbReference type="PANTHER" id="PTHR22878:SF69">
    <property type="entry name" value="DYNEIN HEAVY CHAIN"/>
    <property type="match status" value="1"/>
</dbReference>
<dbReference type="InterPro" id="IPR035699">
    <property type="entry name" value="AAA_6"/>
</dbReference>
<dbReference type="Pfam" id="PF12777">
    <property type="entry name" value="MT"/>
    <property type="match status" value="1"/>
</dbReference>
<dbReference type="InterPro" id="IPR015915">
    <property type="entry name" value="Kelch-typ_b-propeller"/>
</dbReference>
<dbReference type="InterPro" id="IPR042222">
    <property type="entry name" value="Dynein_2_N"/>
</dbReference>
<evidence type="ECO:0000256" key="14">
    <source>
        <dbReference type="PROSITE-ProRule" id="PRU00087"/>
    </source>
</evidence>
<dbReference type="InterPro" id="IPR024743">
    <property type="entry name" value="Dynein_HC_stalk"/>
</dbReference>
<dbReference type="Gene3D" id="1.10.287.2620">
    <property type="match status" value="1"/>
</dbReference>
<dbReference type="GO" id="GO:0005524">
    <property type="term" value="F:ATP binding"/>
    <property type="evidence" value="ECO:0007669"/>
    <property type="project" value="UniProtKB-KW"/>
</dbReference>
<evidence type="ECO:0000256" key="2">
    <source>
        <dbReference type="ARBA" id="ARBA00008887"/>
    </source>
</evidence>
<dbReference type="GO" id="GO:0051959">
    <property type="term" value="F:dynein light intermediate chain binding"/>
    <property type="evidence" value="ECO:0007669"/>
    <property type="project" value="InterPro"/>
</dbReference>
<dbReference type="Gene3D" id="1.10.8.710">
    <property type="match status" value="1"/>
</dbReference>
<dbReference type="Proteomes" id="UP000054937">
    <property type="component" value="Unassembled WGS sequence"/>
</dbReference>
<dbReference type="FunFam" id="1.10.8.720:FF:000002">
    <property type="entry name" value="Dynein heavy chain 9, axonemal"/>
    <property type="match status" value="1"/>
</dbReference>
<dbReference type="InterPro" id="IPR027417">
    <property type="entry name" value="P-loop_NTPase"/>
</dbReference>
<feature type="coiled-coil region" evidence="15">
    <location>
        <begin position="1176"/>
        <end position="1203"/>
    </location>
</feature>
<comment type="subcellular location">
    <subcellularLocation>
        <location evidence="1">Cytoplasm</location>
        <location evidence="1">Cytoskeleton</location>
        <location evidence="1">Cilium axoneme</location>
    </subcellularLocation>
</comment>
<keyword evidence="6" id="KW-0547">Nucleotide-binding</keyword>
<dbReference type="InterPro" id="IPR024317">
    <property type="entry name" value="Dynein_heavy_chain_D4_dom"/>
</dbReference>
<feature type="compositionally biased region" description="Acidic residues" evidence="16">
    <location>
        <begin position="3348"/>
        <end position="3377"/>
    </location>
</feature>
<dbReference type="Pfam" id="PF12781">
    <property type="entry name" value="AAA_9"/>
    <property type="match status" value="1"/>
</dbReference>
<dbReference type="FunFam" id="3.40.50.300:FF:001275">
    <property type="entry name" value="Dynein heavy chain, putative"/>
    <property type="match status" value="1"/>
</dbReference>
<feature type="coiled-coil region" evidence="15">
    <location>
        <begin position="2898"/>
        <end position="2953"/>
    </location>
</feature>
<dbReference type="FunFam" id="1.20.140.100:FF:000001">
    <property type="entry name" value="dynein heavy chain 17, axonemal"/>
    <property type="match status" value="1"/>
</dbReference>
<evidence type="ECO:0000256" key="5">
    <source>
        <dbReference type="ARBA" id="ARBA00022737"/>
    </source>
</evidence>
<dbReference type="PANTHER" id="PTHR22878">
    <property type="entry name" value="DYNEIN HEAVY CHAIN 6, AXONEMAL-LIKE-RELATED"/>
    <property type="match status" value="1"/>
</dbReference>
<dbReference type="OMA" id="QRENMAG"/>
<gene>
    <name evidence="18" type="ORF">PPERSA_00130</name>
</gene>
<evidence type="ECO:0000256" key="12">
    <source>
        <dbReference type="ARBA" id="ARBA00023212"/>
    </source>
</evidence>
<dbReference type="SUPFAM" id="SSF117281">
    <property type="entry name" value="Kelch motif"/>
    <property type="match status" value="1"/>
</dbReference>
<feature type="domain" description="AAA+ ATPase" evidence="17">
    <location>
        <begin position="1467"/>
        <end position="1605"/>
    </location>
</feature>
<dbReference type="InParanoid" id="A0A0V0Q8N5"/>
<dbReference type="Gene3D" id="2.60.40.10">
    <property type="entry name" value="Immunoglobulins"/>
    <property type="match status" value="2"/>
</dbReference>
<dbReference type="SMART" id="SM00382">
    <property type="entry name" value="AAA"/>
    <property type="match status" value="2"/>
</dbReference>
<dbReference type="InterPro" id="IPR003593">
    <property type="entry name" value="AAA+_ATPase"/>
</dbReference>
<dbReference type="Pfam" id="PF18199">
    <property type="entry name" value="Dynein_C"/>
    <property type="match status" value="1"/>
</dbReference>
<evidence type="ECO:0000256" key="4">
    <source>
        <dbReference type="ARBA" id="ARBA00022701"/>
    </source>
</evidence>
<dbReference type="Pfam" id="PF00630">
    <property type="entry name" value="Filamin"/>
    <property type="match status" value="1"/>
</dbReference>
<dbReference type="Pfam" id="PF08393">
    <property type="entry name" value="DHC_N2"/>
    <property type="match status" value="1"/>
</dbReference>
<dbReference type="InterPro" id="IPR043157">
    <property type="entry name" value="Dynein_AAA1S"/>
</dbReference>
<dbReference type="FunFam" id="3.40.50.300:FF:000738">
    <property type="entry name" value="Dynein heavy chain axonemal"/>
    <property type="match status" value="1"/>
</dbReference>
<feature type="compositionally biased region" description="Basic and acidic residues" evidence="16">
    <location>
        <begin position="3457"/>
        <end position="3468"/>
    </location>
</feature>
<evidence type="ECO:0000259" key="17">
    <source>
        <dbReference type="SMART" id="SM00382"/>
    </source>
</evidence>
<comment type="caution">
    <text evidence="18">The sequence shown here is derived from an EMBL/GenBank/DDBJ whole genome shotgun (WGS) entry which is preliminary data.</text>
</comment>
<dbReference type="Gene3D" id="1.20.920.20">
    <property type="match status" value="1"/>
</dbReference>
<evidence type="ECO:0000256" key="6">
    <source>
        <dbReference type="ARBA" id="ARBA00022741"/>
    </source>
</evidence>
<keyword evidence="8" id="KW-0243">Dynein</keyword>
<dbReference type="Gene3D" id="3.40.50.300">
    <property type="entry name" value="P-loop containing nucleotide triphosphate hydrolases"/>
    <property type="match status" value="5"/>
</dbReference>
<keyword evidence="13" id="KW-0966">Cell projection</keyword>
<dbReference type="CDD" id="cd00009">
    <property type="entry name" value="AAA"/>
    <property type="match status" value="1"/>
</dbReference>
<evidence type="ECO:0000256" key="16">
    <source>
        <dbReference type="SAM" id="MobiDB-lite"/>
    </source>
</evidence>
<dbReference type="InterPro" id="IPR017868">
    <property type="entry name" value="Filamin/ABP280_repeat-like"/>
</dbReference>
<dbReference type="FunFam" id="3.10.490.20:FF:000009">
    <property type="entry name" value="Dynein heavy chain 4"/>
    <property type="match status" value="1"/>
</dbReference>
<feature type="repeat" description="Filamin" evidence="14">
    <location>
        <begin position="621"/>
        <end position="694"/>
    </location>
</feature>
<dbReference type="Gene3D" id="1.20.58.1120">
    <property type="match status" value="1"/>
</dbReference>
<evidence type="ECO:0000256" key="10">
    <source>
        <dbReference type="ARBA" id="ARBA00023069"/>
    </source>
</evidence>
<dbReference type="Gene3D" id="1.10.472.130">
    <property type="match status" value="1"/>
</dbReference>
<proteinExistence type="inferred from homology"/>
<keyword evidence="3" id="KW-0963">Cytoplasm</keyword>
<keyword evidence="9 15" id="KW-0175">Coiled coil</keyword>
<dbReference type="PROSITE" id="PS50194">
    <property type="entry name" value="FILAMIN_REPEAT"/>
    <property type="match status" value="1"/>
</dbReference>
<dbReference type="InterPro" id="IPR014756">
    <property type="entry name" value="Ig_E-set"/>
</dbReference>
<dbReference type="Pfam" id="PF24681">
    <property type="entry name" value="Kelch_KLHDC2_KLHL20_DRC7"/>
    <property type="match status" value="2"/>
</dbReference>
<sequence length="4265" mass="492137">MPQPLVWTKLKQSGHNNPVPRTGTTIVSIGRGTHVLFGGLEGMIQKGSNKSTKVGPSNQTYVLKLQADSCEWRLINQQGKIPMPRCHHIAVAISNDKMLIFGGQYTSKLRFNDTHILQTTSWKWSQPPNQSYKGNEPCNSESKIGGPPPLSHHSGVFYEGKVYVFGGQGGVDYQRRTYNDIYVLDTENFEWEKLEPNGLPPDPRGGHQASILANQKKMLIFGGWSFTSQFSNIMIYDIENNQWEDPEISHNNPKWNLCGIMAPSIPSWKYFIFGGSVGSFQEGGNRTTSKFVNDVHYLDINSLEWKEVELDEYIPDFEEFKGEKPKARENPGVLYDQQESRFIIYGGWANNWLSDVWSLNVGSITGPPYALFEIKPKQGPLTGKKKIKLFGDGFKKSENIVIRFAVPVNSSSQVNGKKTSIKQQPSIFEDVEGEYINDNEIKCISPNFEQYGPKEVEITLQINNLDYTLTGPRYLYFFNTVPYYTLVYGPGVMNNNRVGVATQFFIQARNKDNINRESGADKFLVSITRNDIRAKQNEESNNQDKSMAFTKASKNDLSKTVDVQQRNKQDISGIITKRDSDMELSVAMIKSRGFNQSGKSPLKNQLNINQNQDNEEYIDQSEFDSENEDIYENNDLVDLNDPSSVDFVMQDNEDGSYMVTYVVPEPCTVTIKVYFRDDQKKYKQVRGFPFQAEFNQDTDQQNNLMEGPNTLNFINENLEEISNFIETAKETIDVRNKNINDSVHQLIQVMQYLQKIQERKETDAYILDIVQQMQIHFQKKFDKQMNLKLTKYLQDEWTNLVKMSFSVENKIQGPKRQEAQKTVQRVKQFEEQFKSYQNEIKKEPYLRYDVGFEAAMENFELIHLELKNRKEQLSEFQNLCNVFEFPEMTEESEKTLAQIEHDLKLFESLWKQIEICQKQFQGYLQMKWGQINTAEMEDECKSLRKQVLDIKGIDRKSNVFLGIQEEIKRWIVFLPLLIELTDQAMETEDNRHWAKMKELVQNEFIVDDDLELQTIWDLKLFNFKDGIEEITDQAKQEQKMDKGLKVIIDFWQEIEFELVRHKNTEIFTLKMSEENFEQLEEHQLQINNMLLSKHIGYYENIVENWKADLGQVYDVVQLLTEVQKTWSFLENLFIQSDEVKRELPKESESFIEIDLNMKEIMAEGASIKLALPFCTSDGLLRRLEEIEENLKVCEKALMEFLDSKRRAFPRFYFVSVNDLLDILSNGNSPEKVNRHMSKIFQAIDKLALENIQEGDRPLAKEIISSVGSESVVFSSPLKLIGKVELYLKDIIQAMNQTLKDIAEKSFHNYKVMDRKTWLKQDPAQISLLVNNIMWSSEIENCFQKLQTGDPTAIQNSLENQISRLTELIKMVQGSLSKGMRQKIMCLITLDAHSRDVTHKLVEERVKKVEEFQWQSQLKFYWNDNTAQIKICDAQFWYYYEYLGNGPRLVVTPLTDRIYVTATQALHLSMGCAPAGPAGTGKTETTKDLANALAKACYVFNCSSEMNYESMGNIYKGLASSGCWGCFDEFNRLLPETLSVCSVQFKAVTDAIKRQAQKFILEGDEISLDPTCGAFITMNPGYLGRAELPEGLKTLFRPITVVVPDLELICENMLMAEGFINAKKLAKKFVTLYKLCKDLLSKQLHYDWGLRAIKSVLVVAGSFKRNEPEIAEEALLMRALRDMNLPKVAFEDLFIFYGLLGDLFPGIEIPRKRDMEFENLILEVCNEQRLFPDPEFVLKVVQLKELLEIRHSVFIIGNPGAGKSKCWQTLGKSQDKDGQKTMFVDINPKVVSTKDFYGYNLPSKEWKDGLFSNKMRSLSEMQDGNTKWLILDGDLDANWIESMNSVMDDNKILTLANNERIPLKPHMRLIFEIRDLRFASPATVSRAGILYISDDSGYQCTAFFKQWVNDFVQQEELKKSLQMLYDKYVPETLAYLKKNIKFLIPVSPISQIISLCRALQPMLEGEIKNLEYLFVYAMVWSVGGCLGEKDGIDYKKEFSNWWRQAWKSQVKFPSKGLIFEYYVDQVETVQFLEWNNKLVHIDFDPSTGQQMNNITVPTIETIATSSFIKNFAYNKHPTLLIGSAGCGKTQLAKGILKEIVKEKPDQYAFSLINFNFYTDATYLQTQLEQVLEKKAGRQFGPQGKSTMIYFIDDLNMPKRDEYDTQTAIALLRQHADYQHWYDIAKLGLKDIINTQVLAAMNPTAGSFFVNPRYQRHFWTLNIQFPENESLSQIYTTFLSGHLKKFKTSVQEQTPVIIKATLLLHQLMTSTFRKTSINFHYEFNLRHISNIFQGLLLSESGRIQEPERMLRMWIHEAERTYGDRLVSKEHLTQFKDGLYEIVKKSFGKFNFSKYFSKEMPINLIYTNFPHGIAGERYYDQLHDNKLQIFIQEALEEYNDNYAQMNLVLFEDALKHVCRICRIILPPSGHALLVGVGGSGKQSLSKLSSHIMGYSTYQITISATYNMGDLKNDLQTLFNRAGPREEGILFLFTEGQITDERFLVYINDLLSSGEIAELYTMDEKEVIINSVRTKVKSSGVPDTKDNCWNWFINQIKKNLHMSICFSPVGEMRRRCRQFPALVNCTNIDWFFPWPQEALKNVSNKFLEQVDLGENADIRKAVVEFMPYSFQVVNDLGLQLFEQEKRYAYTTPKSFLELISLFTNMLTQKREQLETQKERYEQGIIKLRDTAEQVEVEAKKKEADEFAEVVRKEKEKVEAENKKAQIEKDNCTRIKIDVTQKKAQTETDLEAAQPLIEQAIAALNSIQKKDFQTAKSYTNPPSGVGEVFSACMWMLSGFWPEAIECDKLKRPKNYDFKYALKMMKNPEDFLQRLVAFKDTVDQNLVPAYNVNFIKQNFLTLKTFDPQIIQTKSKAAKGICEWVINIVQYWDVIQEVEPKRKALKESMEQLELATIKLNEVEEIVKEKTLQLKKLREDFEAANEEKNKALEDANRCARRLDSAQRLIKALGSEDVRWNQSILQLENQLELIIGDVLISSSFVSYSGPFNKKFRNLMIQENFIKFINEQKIPISDDPNPVKILTDESDIAVWNKQHLPTDQVSVENGTILVNSQRYPLMVDPQLQGITWIKEKEKNNNLKTLRIGTKNLNRDLEQAVENGWSVLIENMDERIDAMLMPVIARQYIKRGKNKIIKFAGKDLILSSEFRLFLHTKLSNPHYPPEVQAEAALINFTVTEVGLADQLLTLVVSRERPDLAQQKVQLITQQNDFKIELKSLEDGVLYKLATATGDILDNQELIDNLEKSKALSTEISEKVAIAKITEAKINETSENYRPVAQRGALLYFLLSDLNKIHTFYKYSLEAFINVLNRAIDSISENKMYPSNPEALMDPYTGKEDEEEVILGQDSEEENEDEEEEDQDQDLEENNQNLDFNQGDELMYQDEESKNNQNQGEKLNKENDNIINNEDTLNQNEQENLQGEEEEQLSENQQNVSDKKQKVKFQLEGGKDQENTEQNKDQQQYEEEIGLTPRSMKKRVNDLIEVLTYTAFHYTRRGLFERHKLVVATMLALRVLQRDGKLTSDEVDHLVIGKLDANALSIPDSLKNFINIQQWQACKAIEKLENCENLCSSIESDLLQWKKWYSEEKAESQDLPRSMKHVTSFQKLVILRALRPDRLPVALGNYIKQKLGEQYIEQPAFHIEEVFQESTCNIPIFFVLFPGVDPTKDVEKIGARYDVSSTNGRFVNISMGQGQEERARKAIYDCAAKGKWIMLQNLHLMQSWLYGISGLEGFLDQVFNAPSTKKNFRVFLSSEPPPLSDMVIMPESVLQSSIKVSNEAPQYLKANLRRAYNQFSQEFLERCEKKKNEIKSCLFALCFFHSIILGRKKFGSQGWSRVYNFNDGDLQICGDVLSNYLNKYDQVPFDDLRYLFGEIMYGGHITDEWDRRTNRAYLQTYIVPELLGAKFNLAQNFQVPKPDKFDYQSYLKYIEENLPNEIPQMYGMHPNAEIGQNTIQNNELFSMILNVSGGSKKGGNQSEEKIMELINHFLTKKPKEYNIFTINEKIQEKTPFTVVCLQEIERMNNLLIVIKTSLEELKMGLNGALNMTDSMETLIQSLQFNQVPQNWQAAAYFSKKNLQSWYLDLIERNNQLLQWTDNMQTPYSLCISYLFNPMSFITAVMQVIARQQNLPLDNMVIQTNVTLFKEPSEVTGPAEQGAYIHGFYLEGAAWEIGSSAQQTGYLVEQRSKELHPKMPVINIIAVPVDQKKTVGQYRCPVYVTSDRGPTYVFPANLQMESDDQDEKKWILSGTCLLMSDD</sequence>
<dbReference type="FunFam" id="3.40.50.300:FF:000049">
    <property type="entry name" value="Dynein, axonemal, heavy chain 5"/>
    <property type="match status" value="1"/>
</dbReference>
<keyword evidence="5" id="KW-0677">Repeat</keyword>
<dbReference type="InterPro" id="IPR043160">
    <property type="entry name" value="Dynein_C_barrel"/>
</dbReference>
<dbReference type="InterPro" id="IPR004273">
    <property type="entry name" value="Dynein_heavy_D6_P-loop"/>
</dbReference>
<dbReference type="FunFam" id="1.10.8.710:FF:000002">
    <property type="entry name" value="dynein heavy chain 17, axonemal"/>
    <property type="match status" value="1"/>
</dbReference>
<dbReference type="Pfam" id="PF12774">
    <property type="entry name" value="AAA_6"/>
    <property type="match status" value="1"/>
</dbReference>
<dbReference type="InterPro" id="IPR042228">
    <property type="entry name" value="Dynein_linker_3"/>
</dbReference>
<accession>A0A0V0Q8N5</accession>
<dbReference type="InterPro" id="IPR013602">
    <property type="entry name" value="Dynein_heavy_linker"/>
</dbReference>
<dbReference type="GO" id="GO:0005874">
    <property type="term" value="C:microtubule"/>
    <property type="evidence" value="ECO:0007669"/>
    <property type="project" value="UniProtKB-KW"/>
</dbReference>
<dbReference type="InterPro" id="IPR041466">
    <property type="entry name" value="Dynein_AAA5_ext"/>
</dbReference>
<evidence type="ECO:0000256" key="8">
    <source>
        <dbReference type="ARBA" id="ARBA00023017"/>
    </source>
</evidence>
<feature type="region of interest" description="Disordered" evidence="16">
    <location>
        <begin position="3425"/>
        <end position="3478"/>
    </location>
</feature>
<dbReference type="InterPro" id="IPR026983">
    <property type="entry name" value="DHC"/>
</dbReference>
<feature type="coiled-coil region" evidence="15">
    <location>
        <begin position="2659"/>
        <end position="2730"/>
    </location>
</feature>
<keyword evidence="18" id="KW-0378">Hydrolase</keyword>
<evidence type="ECO:0000256" key="7">
    <source>
        <dbReference type="ARBA" id="ARBA00022840"/>
    </source>
</evidence>
<dbReference type="GO" id="GO:0005930">
    <property type="term" value="C:axoneme"/>
    <property type="evidence" value="ECO:0007669"/>
    <property type="project" value="UniProtKB-SubCell"/>
</dbReference>
<dbReference type="InterPro" id="IPR041658">
    <property type="entry name" value="AAA_lid_11"/>
</dbReference>
<evidence type="ECO:0000256" key="13">
    <source>
        <dbReference type="ARBA" id="ARBA00023273"/>
    </source>
</evidence>
<evidence type="ECO:0000256" key="1">
    <source>
        <dbReference type="ARBA" id="ARBA00004430"/>
    </source>
</evidence>
<dbReference type="Pfam" id="PF17857">
    <property type="entry name" value="AAA_lid_1"/>
    <property type="match status" value="1"/>
</dbReference>
<keyword evidence="12" id="KW-0206">Cytoskeleton</keyword>
<dbReference type="EMBL" id="LDAU01000242">
    <property type="protein sequence ID" value="KRW98533.1"/>
    <property type="molecule type" value="Genomic_DNA"/>
</dbReference>
<keyword evidence="19" id="KW-1185">Reference proteome</keyword>
<keyword evidence="11" id="KW-0505">Motor protein</keyword>
<dbReference type="InterPro" id="IPR042219">
    <property type="entry name" value="AAA_lid_11_sf"/>
</dbReference>
<dbReference type="Gene3D" id="1.10.8.720">
    <property type="entry name" value="Region D6 of dynein motor"/>
    <property type="match status" value="1"/>
</dbReference>
<protein>
    <submittedName>
        <fullName evidence="18">p-loop containing nucleoside triphosphate hydrolase</fullName>
    </submittedName>
</protein>
<reference evidence="18 19" key="1">
    <citation type="journal article" date="2015" name="Sci. Rep.">
        <title>Genome of the facultative scuticociliatosis pathogen Pseudocohnilembus persalinus provides insight into its virulence through horizontal gene transfer.</title>
        <authorList>
            <person name="Xiong J."/>
            <person name="Wang G."/>
            <person name="Cheng J."/>
            <person name="Tian M."/>
            <person name="Pan X."/>
            <person name="Warren A."/>
            <person name="Jiang C."/>
            <person name="Yuan D."/>
            <person name="Miao W."/>
        </authorList>
    </citation>
    <scope>NUCLEOTIDE SEQUENCE [LARGE SCALE GENOMIC DNA]</scope>
    <source>
        <strain evidence="18">36N120E</strain>
    </source>
</reference>
<dbReference type="FunFam" id="3.20.180.20:FF:000001">
    <property type="entry name" value="Dynein axonemal heavy chain 5"/>
    <property type="match status" value="1"/>
</dbReference>
<name>A0A0V0Q8N5_PSEPJ</name>
<dbReference type="SUPFAM" id="SSF81296">
    <property type="entry name" value="E set domains"/>
    <property type="match status" value="1"/>
</dbReference>
<organism evidence="18 19">
    <name type="scientific">Pseudocohnilembus persalinus</name>
    <name type="common">Ciliate</name>
    <dbReference type="NCBI Taxonomy" id="266149"/>
    <lineage>
        <taxon>Eukaryota</taxon>
        <taxon>Sar</taxon>
        <taxon>Alveolata</taxon>
        <taxon>Ciliophora</taxon>
        <taxon>Intramacronucleata</taxon>
        <taxon>Oligohymenophorea</taxon>
        <taxon>Scuticociliatia</taxon>
        <taxon>Philasterida</taxon>
        <taxon>Pseudocohnilembidae</taxon>
        <taxon>Pseudocohnilembus</taxon>
    </lineage>
</organism>
<dbReference type="FunFam" id="3.40.50.300:FF:002141">
    <property type="entry name" value="Dynein heavy chain"/>
    <property type="match status" value="1"/>
</dbReference>
<feature type="domain" description="AAA+ ATPase" evidence="17">
    <location>
        <begin position="2073"/>
        <end position="2222"/>
    </location>
</feature>
<dbReference type="InterPro" id="IPR013783">
    <property type="entry name" value="Ig-like_fold"/>
</dbReference>
<dbReference type="InterPro" id="IPR035706">
    <property type="entry name" value="AAA_9"/>
</dbReference>
<dbReference type="OrthoDB" id="424310at2759"/>
<dbReference type="Gene3D" id="2.120.10.80">
    <property type="entry name" value="Kelch-type beta propeller"/>
    <property type="match status" value="2"/>
</dbReference>
<dbReference type="Gene3D" id="3.20.180.20">
    <property type="entry name" value="Dynein heavy chain, N-terminal domain 2"/>
    <property type="match status" value="1"/>
</dbReference>
<evidence type="ECO:0000256" key="3">
    <source>
        <dbReference type="ARBA" id="ARBA00022490"/>
    </source>
</evidence>
<dbReference type="Gene3D" id="6.10.140.1060">
    <property type="match status" value="1"/>
</dbReference>
<dbReference type="CDD" id="cd00102">
    <property type="entry name" value="IPT"/>
    <property type="match status" value="1"/>
</dbReference>
<evidence type="ECO:0000256" key="9">
    <source>
        <dbReference type="ARBA" id="ARBA00023054"/>
    </source>
</evidence>
<dbReference type="InterPro" id="IPR041228">
    <property type="entry name" value="Dynein_C"/>
</dbReference>
<dbReference type="Pfam" id="PF18198">
    <property type="entry name" value="AAA_lid_11"/>
    <property type="match status" value="1"/>
</dbReference>
<dbReference type="GO" id="GO:0016787">
    <property type="term" value="F:hydrolase activity"/>
    <property type="evidence" value="ECO:0007669"/>
    <property type="project" value="UniProtKB-KW"/>
</dbReference>
<dbReference type="Gene3D" id="1.20.140.100">
    <property type="entry name" value="Dynein heavy chain, N-terminal domain 2"/>
    <property type="match status" value="1"/>
</dbReference>
<dbReference type="GO" id="GO:0007018">
    <property type="term" value="P:microtubule-based movement"/>
    <property type="evidence" value="ECO:0007669"/>
    <property type="project" value="InterPro"/>
</dbReference>
<feature type="region of interest" description="Disordered" evidence="16">
    <location>
        <begin position="3330"/>
        <end position="3377"/>
    </location>
</feature>
<dbReference type="Gene3D" id="3.10.490.20">
    <property type="match status" value="1"/>
</dbReference>
<dbReference type="InterPro" id="IPR041589">
    <property type="entry name" value="DNAH3_AAA_lid_1"/>
</dbReference>
<evidence type="ECO:0000256" key="15">
    <source>
        <dbReference type="SAM" id="Coils"/>
    </source>
</evidence>
<evidence type="ECO:0000313" key="18">
    <source>
        <dbReference type="EMBL" id="KRW98533.1"/>
    </source>
</evidence>
<dbReference type="Pfam" id="PF12775">
    <property type="entry name" value="AAA_7"/>
    <property type="match status" value="1"/>
</dbReference>
<dbReference type="SUPFAM" id="SSF52540">
    <property type="entry name" value="P-loop containing nucleoside triphosphate hydrolases"/>
    <property type="match status" value="4"/>
</dbReference>
<comment type="similarity">
    <text evidence="2">Belongs to the dynein heavy chain family.</text>
</comment>
<dbReference type="Pfam" id="PF03028">
    <property type="entry name" value="Dynein_heavy"/>
    <property type="match status" value="1"/>
</dbReference>
<dbReference type="Gene3D" id="1.20.1270.280">
    <property type="match status" value="1"/>
</dbReference>
<evidence type="ECO:0000313" key="19">
    <source>
        <dbReference type="Proteomes" id="UP000054937"/>
    </source>
</evidence>